<organism evidence="1 2">
    <name type="scientific">Agrobacterium deltaense Zutra 3/1</name>
    <dbReference type="NCBI Taxonomy" id="1183427"/>
    <lineage>
        <taxon>Bacteria</taxon>
        <taxon>Pseudomonadati</taxon>
        <taxon>Pseudomonadota</taxon>
        <taxon>Alphaproteobacteria</taxon>
        <taxon>Hyphomicrobiales</taxon>
        <taxon>Rhizobiaceae</taxon>
        <taxon>Rhizobium/Agrobacterium group</taxon>
        <taxon>Agrobacterium</taxon>
    </lineage>
</organism>
<dbReference type="RefSeq" id="WP_080817004.1">
    <property type="nucleotide sequence ID" value="NZ_LT009748.1"/>
</dbReference>
<gene>
    <name evidence="1" type="ORF">AGR7C_Cc150045</name>
</gene>
<dbReference type="Proteomes" id="UP000191987">
    <property type="component" value="Unassembled WGS sequence"/>
</dbReference>
<reference evidence="1 2" key="1">
    <citation type="submission" date="2016-01" db="EMBL/GenBank/DDBJ databases">
        <authorList>
            <person name="Oliw E.H."/>
        </authorList>
    </citation>
    <scope>NUCLEOTIDE SEQUENCE [LARGE SCALE GENOMIC DNA]</scope>
    <source>
        <strain evidence="1 2">Zutra 3-1</strain>
    </source>
</reference>
<accession>A0A1S7PEN0</accession>
<dbReference type="AlphaFoldDB" id="A0A1S7PEN0"/>
<dbReference type="EMBL" id="FBWG01000007">
    <property type="protein sequence ID" value="CUX19988.1"/>
    <property type="molecule type" value="Genomic_DNA"/>
</dbReference>
<evidence type="ECO:0000313" key="1">
    <source>
        <dbReference type="EMBL" id="CUX19988.1"/>
    </source>
</evidence>
<evidence type="ECO:0000313" key="2">
    <source>
        <dbReference type="Proteomes" id="UP000191987"/>
    </source>
</evidence>
<sequence>MRYKKTALWAKQQRMLGFMQWQAEQKEKVRKYRPIYKGAKREHVMSGIMDVLADWRSSPFEQEGNCRAGLRRAICLDGYPWQRADDEAAVIVAECLKKMGAERPSWIEGQWHYVVSEDNCAWCHGPVDDEDRARGHRYCSVVCAKSAYEYRGYSSTQKADTFARSAYIVIKTDEAPELQCLHCGKAYKRMGAQFKSREGKDKYCSKECKHAAARVFADRACFICTESFRPTVETQMCCSRKCTNKMRVKGPNRECQTCGTAFRSYRISNPAAGVYCSRECKEVARRNYSEERRCDWCMSWYVAKSERSRFCTKLCRTQSHDIQTGTWKPKSITPPIVDHVFRCIGVPLSVAA</sequence>
<proteinExistence type="predicted"/>
<protein>
    <submittedName>
        <fullName evidence="1">Uncharacterized protein</fullName>
    </submittedName>
</protein>
<name>A0A1S7PEN0_9HYPH</name>